<feature type="binding site" evidence="15">
    <location>
        <position position="774"/>
    </location>
    <ligand>
        <name>substrate</name>
    </ligand>
</feature>
<comment type="cofactor">
    <cofactor evidence="15">
        <name>Mg(2+)</name>
        <dbReference type="ChEBI" id="CHEBI:18420"/>
    </cofactor>
</comment>
<dbReference type="InterPro" id="IPR036724">
    <property type="entry name" value="Cobalamin-bd_sf"/>
</dbReference>
<organism evidence="17 18">
    <name type="scientific">Massilia cavernae</name>
    <dbReference type="NCBI Taxonomy" id="2320864"/>
    <lineage>
        <taxon>Bacteria</taxon>
        <taxon>Pseudomonadati</taxon>
        <taxon>Pseudomonadota</taxon>
        <taxon>Betaproteobacteria</taxon>
        <taxon>Burkholderiales</taxon>
        <taxon>Oxalobacteraceae</taxon>
        <taxon>Telluria group</taxon>
        <taxon>Massilia</taxon>
    </lineage>
</organism>
<evidence type="ECO:0000256" key="7">
    <source>
        <dbReference type="ARBA" id="ARBA00022842"/>
    </source>
</evidence>
<dbReference type="HAMAP" id="MF_02050">
    <property type="entry name" value="IcmF"/>
    <property type="match status" value="1"/>
</dbReference>
<comment type="cofactor">
    <cofactor evidence="1 15">
        <name>adenosylcob(III)alamin</name>
        <dbReference type="ChEBI" id="CHEBI:18408"/>
    </cofactor>
</comment>
<evidence type="ECO:0000256" key="11">
    <source>
        <dbReference type="ARBA" id="ARBA00023268"/>
    </source>
</evidence>
<keyword evidence="9 15" id="KW-0143">Chaperone</keyword>
<keyword evidence="3 15" id="KW-0846">Cobalamin</keyword>
<dbReference type="InterPro" id="IPR006098">
    <property type="entry name" value="MMCoA_mutase_a_cat"/>
</dbReference>
<dbReference type="GO" id="GO:0031419">
    <property type="term" value="F:cobalamin binding"/>
    <property type="evidence" value="ECO:0007669"/>
    <property type="project" value="UniProtKB-UniRule"/>
</dbReference>
<feature type="binding site" evidence="15">
    <location>
        <position position="589"/>
    </location>
    <ligand>
        <name>substrate</name>
    </ligand>
</feature>
<keyword evidence="5 15" id="KW-0547">Nucleotide-binding</keyword>
<evidence type="ECO:0000256" key="5">
    <source>
        <dbReference type="ARBA" id="ARBA00022741"/>
    </source>
</evidence>
<feature type="binding site" evidence="15">
    <location>
        <position position="624"/>
    </location>
    <ligand>
        <name>substrate</name>
    </ligand>
</feature>
<dbReference type="GO" id="GO:0000287">
    <property type="term" value="F:magnesium ion binding"/>
    <property type="evidence" value="ECO:0007669"/>
    <property type="project" value="UniProtKB-UniRule"/>
</dbReference>
<dbReference type="InterPro" id="IPR027417">
    <property type="entry name" value="P-loop_NTPase"/>
</dbReference>
<evidence type="ECO:0000256" key="1">
    <source>
        <dbReference type="ARBA" id="ARBA00001922"/>
    </source>
</evidence>
<dbReference type="EC" id="3.6.5.-" evidence="15"/>
<dbReference type="InterPro" id="IPR006158">
    <property type="entry name" value="Cobalamin-bd"/>
</dbReference>
<dbReference type="InterPro" id="IPR006099">
    <property type="entry name" value="MeMalonylCoA_mutase_a/b_cat"/>
</dbReference>
<dbReference type="InterPro" id="IPR033669">
    <property type="entry name" value="IcmF"/>
</dbReference>
<comment type="catalytic activity">
    <reaction evidence="15">
        <text>GTP + H2O = GDP + phosphate + H(+)</text>
        <dbReference type="Rhea" id="RHEA:19669"/>
        <dbReference type="ChEBI" id="CHEBI:15377"/>
        <dbReference type="ChEBI" id="CHEBI:15378"/>
        <dbReference type="ChEBI" id="CHEBI:37565"/>
        <dbReference type="ChEBI" id="CHEBI:43474"/>
        <dbReference type="ChEBI" id="CHEBI:58189"/>
    </reaction>
</comment>
<dbReference type="NCBIfam" id="TIGR00641">
    <property type="entry name" value="acid_CoA_mut_N"/>
    <property type="match status" value="1"/>
</dbReference>
<dbReference type="GO" id="GO:0004494">
    <property type="term" value="F:methylmalonyl-CoA mutase activity"/>
    <property type="evidence" value="ECO:0007669"/>
    <property type="project" value="InterPro"/>
</dbReference>
<gene>
    <name evidence="15" type="primary">icmF</name>
    <name evidence="17" type="ORF">D3872_11235</name>
</gene>
<dbReference type="SUPFAM" id="SSF52540">
    <property type="entry name" value="P-loop containing nucleoside triphosphate hydrolases"/>
    <property type="match status" value="1"/>
</dbReference>
<evidence type="ECO:0000313" key="17">
    <source>
        <dbReference type="EMBL" id="RJG16288.1"/>
    </source>
</evidence>
<evidence type="ECO:0000313" key="18">
    <source>
        <dbReference type="Proteomes" id="UP000284006"/>
    </source>
</evidence>
<dbReference type="GO" id="GO:0006637">
    <property type="term" value="P:acyl-CoA metabolic process"/>
    <property type="evidence" value="ECO:0007669"/>
    <property type="project" value="UniProtKB-UniRule"/>
</dbReference>
<dbReference type="OrthoDB" id="9762378at2"/>
<accession>A0A418XUM4</accession>
<dbReference type="Gene3D" id="3.40.50.280">
    <property type="entry name" value="Cobalamin-binding domain"/>
    <property type="match status" value="1"/>
</dbReference>
<dbReference type="CDD" id="cd03678">
    <property type="entry name" value="MM_CoA_mutase_1"/>
    <property type="match status" value="1"/>
</dbReference>
<comment type="function">
    <text evidence="15">Catalyzes the reversible interconversion of isobutyryl-CoA and n-butyryl-CoA, using radical chemistry. Also exhibits GTPase activity, associated with its G-protein domain (MeaI) that functions as a chaperone that assists cofactor delivery and proper holo-enzyme assembly.</text>
</comment>
<dbReference type="EMBL" id="QYUP01000109">
    <property type="protein sequence ID" value="RJG16288.1"/>
    <property type="molecule type" value="Genomic_DNA"/>
</dbReference>
<dbReference type="PROSITE" id="PS51332">
    <property type="entry name" value="B12_BINDING"/>
    <property type="match status" value="1"/>
</dbReference>
<dbReference type="AlphaFoldDB" id="A0A418XUM4"/>
<dbReference type="InterPro" id="IPR052040">
    <property type="entry name" value="GTPase/Isobutyryl-CoA_mutase"/>
</dbReference>
<dbReference type="Gene3D" id="3.40.50.300">
    <property type="entry name" value="P-loop containing nucleotide triphosphate hydrolases"/>
    <property type="match status" value="1"/>
</dbReference>
<dbReference type="PANTHER" id="PTHR43087:SF1">
    <property type="entry name" value="LAO_AO TRANSPORT SYSTEM ATPASE"/>
    <property type="match status" value="1"/>
</dbReference>
<dbReference type="GO" id="GO:0047727">
    <property type="term" value="F:isobutyryl-CoA mutase activity"/>
    <property type="evidence" value="ECO:0007669"/>
    <property type="project" value="UniProtKB-UniRule"/>
</dbReference>
<dbReference type="InterPro" id="IPR053439">
    <property type="entry name" value="IcmF/GTPase_domain"/>
</dbReference>
<feature type="binding site" evidence="15">
    <location>
        <position position="222"/>
    </location>
    <ligand>
        <name>Mg(2+)</name>
        <dbReference type="ChEBI" id="CHEBI:18420"/>
        <label>1</label>
        <note>catalytic</note>
    </ligand>
</feature>
<keyword evidence="8 15" id="KW-0342">GTP-binding</keyword>
<dbReference type="Proteomes" id="UP000284006">
    <property type="component" value="Unassembled WGS sequence"/>
</dbReference>
<feature type="binding site" evidence="15">
    <location>
        <position position="863"/>
    </location>
    <ligand>
        <name>substrate</name>
    </ligand>
</feature>
<keyword evidence="4 15" id="KW-0479">Metal-binding</keyword>
<evidence type="ECO:0000256" key="3">
    <source>
        <dbReference type="ARBA" id="ARBA00022628"/>
    </source>
</evidence>
<feature type="binding site" evidence="15">
    <location>
        <begin position="360"/>
        <end position="363"/>
    </location>
    <ligand>
        <name>GTP</name>
        <dbReference type="ChEBI" id="CHEBI:37565"/>
    </ligand>
</feature>
<feature type="binding site" evidence="15">
    <location>
        <position position="730"/>
    </location>
    <ligand>
        <name>substrate</name>
    </ligand>
</feature>
<feature type="binding site" evidence="15">
    <location>
        <position position="261"/>
    </location>
    <ligand>
        <name>Mg(2+)</name>
        <dbReference type="ChEBI" id="CHEBI:18420"/>
        <label>2</label>
    </ligand>
</feature>
<keyword evidence="6 15" id="KW-0378">Hydrolase</keyword>
<feature type="binding site" evidence="15">
    <location>
        <position position="858"/>
    </location>
    <ligand>
        <name>substrate</name>
    </ligand>
</feature>
<dbReference type="Pfam" id="PF02310">
    <property type="entry name" value="B12-binding"/>
    <property type="match status" value="1"/>
</dbReference>
<dbReference type="Gene3D" id="3.20.20.240">
    <property type="entry name" value="Methylmalonyl-CoA mutase"/>
    <property type="match status" value="1"/>
</dbReference>
<evidence type="ECO:0000259" key="16">
    <source>
        <dbReference type="PROSITE" id="PS51332"/>
    </source>
</evidence>
<dbReference type="RefSeq" id="WP_119810849.1">
    <property type="nucleotide sequence ID" value="NZ_QYUP01000109.1"/>
</dbReference>
<evidence type="ECO:0000256" key="12">
    <source>
        <dbReference type="ARBA" id="ARBA00023285"/>
    </source>
</evidence>
<dbReference type="Pfam" id="PF03308">
    <property type="entry name" value="MeaB"/>
    <property type="match status" value="1"/>
</dbReference>
<evidence type="ECO:0000256" key="9">
    <source>
        <dbReference type="ARBA" id="ARBA00023186"/>
    </source>
</evidence>
<feature type="binding site" evidence="15">
    <location>
        <begin position="218"/>
        <end position="223"/>
    </location>
    <ligand>
        <name>GTP</name>
        <dbReference type="ChEBI" id="CHEBI:37565"/>
    </ligand>
</feature>
<proteinExistence type="inferred from homology"/>
<comment type="catalytic activity">
    <reaction evidence="13 15">
        <text>2-methylpropanoyl-CoA = butanoyl-CoA</text>
        <dbReference type="Rhea" id="RHEA:13141"/>
        <dbReference type="ChEBI" id="CHEBI:57338"/>
        <dbReference type="ChEBI" id="CHEBI:57371"/>
        <dbReference type="EC" id="5.4.99.13"/>
    </reaction>
</comment>
<dbReference type="EC" id="5.4.99.13" evidence="15"/>
<dbReference type="GO" id="GO:0005525">
    <property type="term" value="F:GTP binding"/>
    <property type="evidence" value="ECO:0007669"/>
    <property type="project" value="UniProtKB-UniRule"/>
</dbReference>
<feature type="binding site" evidence="15">
    <location>
        <position position="313"/>
    </location>
    <ligand>
        <name>Mg(2+)</name>
        <dbReference type="ChEBI" id="CHEBI:18420"/>
        <label>2</label>
    </ligand>
</feature>
<protein>
    <recommendedName>
        <fullName evidence="15">Fused isobutyryl-CoA mutase</fullName>
    </recommendedName>
    <domain>
        <recommendedName>
            <fullName evidence="15">Isobutyryl-CoA mutase</fullName>
            <shortName evidence="15">ICM</shortName>
            <ecNumber evidence="15">5.4.99.13</ecNumber>
        </recommendedName>
    </domain>
    <domain>
        <recommendedName>
            <fullName evidence="15">P-loop GTPase</fullName>
            <ecNumber evidence="15">3.6.5.-</ecNumber>
        </recommendedName>
        <alternativeName>
            <fullName evidence="15">G-protein chaperone</fullName>
        </alternativeName>
    </domain>
</protein>
<dbReference type="GO" id="GO:0034784">
    <property type="term" value="F:pivalyl-CoA mutase activity"/>
    <property type="evidence" value="ECO:0007669"/>
    <property type="project" value="InterPro"/>
</dbReference>
<feature type="binding site" evidence="15">
    <location>
        <position position="314"/>
    </location>
    <ligand>
        <name>Mg(2+)</name>
        <dbReference type="ChEBI" id="CHEBI:18420"/>
        <label>2</label>
    </ligand>
</feature>
<feature type="binding site" evidence="15">
    <location>
        <position position="247"/>
    </location>
    <ligand>
        <name>Mg(2+)</name>
        <dbReference type="ChEBI" id="CHEBI:18420"/>
        <label>2</label>
    </ligand>
</feature>
<evidence type="ECO:0000256" key="15">
    <source>
        <dbReference type="HAMAP-Rule" id="MF_02050"/>
    </source>
</evidence>
<comment type="similarity">
    <text evidence="14 15">Belongs to the IcmF family.</text>
</comment>
<dbReference type="Pfam" id="PF01642">
    <property type="entry name" value="MM_CoA_mutase"/>
    <property type="match status" value="2"/>
</dbReference>
<evidence type="ECO:0000256" key="6">
    <source>
        <dbReference type="ARBA" id="ARBA00022801"/>
    </source>
</evidence>
<name>A0A418XUM4_9BURK</name>
<dbReference type="FunFam" id="3.40.50.300:FF:001512">
    <property type="entry name" value="Fused isobutyryl-CoA mutase"/>
    <property type="match status" value="1"/>
</dbReference>
<evidence type="ECO:0000256" key="14">
    <source>
        <dbReference type="ARBA" id="ARBA00061670"/>
    </source>
</evidence>
<dbReference type="InterPro" id="IPR016176">
    <property type="entry name" value="Cbl-dep_enz_cat"/>
</dbReference>
<keyword evidence="10 15" id="KW-0413">Isomerase</keyword>
<comment type="caution">
    <text evidence="17">The sequence shown here is derived from an EMBL/GenBank/DDBJ whole genome shotgun (WGS) entry which is preliminary data.</text>
</comment>
<feature type="binding site" evidence="15">
    <location>
        <position position="313"/>
    </location>
    <ligand>
        <name>Mg(2+)</name>
        <dbReference type="ChEBI" id="CHEBI:18420"/>
        <label>1</label>
        <note>catalytic</note>
    </ligand>
</feature>
<dbReference type="GO" id="GO:0003924">
    <property type="term" value="F:GTPase activity"/>
    <property type="evidence" value="ECO:0007669"/>
    <property type="project" value="UniProtKB-UniRule"/>
</dbReference>
<reference evidence="17 18" key="1">
    <citation type="submission" date="2018-09" db="EMBL/GenBank/DDBJ databases">
        <authorList>
            <person name="Zhu H."/>
        </authorList>
    </citation>
    <scope>NUCLEOTIDE SEQUENCE [LARGE SCALE GENOMIC DNA]</scope>
    <source>
        <strain evidence="17 18">K1S02-61</strain>
    </source>
</reference>
<dbReference type="FunFam" id="3.20.20.240:FF:000003">
    <property type="entry name" value="Fused isobutyryl-CoA mutase"/>
    <property type="match status" value="1"/>
</dbReference>
<dbReference type="SUPFAM" id="SSF51703">
    <property type="entry name" value="Cobalamin (vitamin B12)-dependent enzymes"/>
    <property type="match status" value="1"/>
</dbReference>
<sequence length="1095" mass="120597">MNDQTPAAKLANPDQPKLSNKVRFVTAASLFDGHDASINIMRRILQSNGVEVVHLGHNRSVDEVVTAALAEDVQGIAISSYQGGHVEYFKYMIDLLRERGGAHIKVFGGGGGVIVPSEIAELHAYGVTRIFSPQDGQHMGLVGMIQSMVRACDIDLSDYSPTSLAPLQTGDVASRHRPLAQLITALENGKAADSLRKEIIEAAEGLHVPVLGITGTGGAGKSSLTDELIRRIRLDQGDALNIAVISIDPSRRKSGGALLGDRIRMNAINPWNSQTRVFMRSLATREAGSEISQALPDVIAACKVAGFDLVIVETSGIGQGDAAIVPHVDLSMYVMTPEFGAASQLEKIDMLDFADLIAINKFDRKGAQDALRDVAKQYQRNRELWSQSPDQMPVYGTQASRFNDDGVTALYQGLLPKLAGFGLKTSASKLAALSIRHSSGKNVIVPPSRARYLAEISDTVRGYHKNTRKQVTLARERQQLSESKRMLAAAGKGADFDDLILERDHAMDSGARKLLAMWPDMQAAYSGDDYVVKIRDKEIRTQLVQRTLSGTAIRKVALPKYEDHGEVLRFLMLENVPGSFPYTAGVFAFKREGEDPTRMFAGEGDAFRTNRRFKLVSTGMDAKRLSTAFDSVTLYGADPAIRPDIYGKVGNSGVSIATLDDMKVLYDGFNLCSPSTSVSMTINGPAPTILAMFMNTAIDQQIDKFIEENKRQPTDDEAAKIREWVLANVRGTVQADILKEDQGQNTCIFSTEFSLKVMGDIQEYFVHQQVRNFYSVSISGYHIAEAGANPISQLAFTLSNGFTFVEAYLARGMHIDDFAPNLSFFFSNGMDPEYTVLGRVARRIWAITMRDKYGANERSQKLKYHVQTSGRSLHAQEIDFNDIRTTLQALIAIYDNCNSLHTNAYDEAITTPTDESVRRALAIQLIINREWGLAKNENPNQGSFIIDELTDMVEEAVLQEFERIAERGGVLGAMETGYQRGKIQEESMLYEHKKHDGSLPIIGVNTFRNPKASETPATIELARSTDDEKQSQLTRLEEFHQRHAAEAPQALAALQQAAIDNANVFEKLMDAVRVCSLGQITTALFEVGGQYRRNM</sequence>
<comment type="domain">
    <text evidence="15">Is composed of four functional domains: the N-terminal 5'-deoxyadenosylcobalamin binding region that is homologous to the small subunit of ICM (IcmB), a middle P-loop GTPase domain (MeaI) that likely acts as a chaperone for ICM, a structured linker region involved in dimer formation, and a C-terminal part that is homologous to the large substrate-binding subunit of ICM (IcmA).</text>
</comment>
<keyword evidence="7 15" id="KW-0460">Magnesium</keyword>
<feature type="domain" description="B12-binding" evidence="16">
    <location>
        <begin position="21"/>
        <end position="159"/>
    </location>
</feature>
<evidence type="ECO:0000256" key="4">
    <source>
        <dbReference type="ARBA" id="ARBA00022723"/>
    </source>
</evidence>
<evidence type="ECO:0000256" key="10">
    <source>
        <dbReference type="ARBA" id="ARBA00023235"/>
    </source>
</evidence>
<feature type="binding site" evidence="15">
    <location>
        <position position="1094"/>
    </location>
    <ligand>
        <name>GTP</name>
        <dbReference type="ChEBI" id="CHEBI:37565"/>
    </ligand>
</feature>
<keyword evidence="11 15" id="KW-0511">Multifunctional enzyme</keyword>
<dbReference type="FunFam" id="3.40.50.280:FF:000005">
    <property type="entry name" value="Fused isobutyryl-CoA mutase"/>
    <property type="match status" value="1"/>
</dbReference>
<dbReference type="NCBIfam" id="NF045497">
    <property type="entry name" value="IsobCoAmut_IcmF"/>
    <property type="match status" value="1"/>
</dbReference>
<evidence type="ECO:0000256" key="2">
    <source>
        <dbReference type="ARBA" id="ARBA00011738"/>
    </source>
</evidence>
<feature type="binding site" description="axial binding residue" evidence="15">
    <location>
        <position position="34"/>
    </location>
    <ligand>
        <name>adenosylcob(III)alamin</name>
        <dbReference type="ChEBI" id="CHEBI:18408"/>
    </ligand>
    <ligandPart>
        <name>Co</name>
        <dbReference type="ChEBI" id="CHEBI:27638"/>
    </ligandPart>
</feature>
<keyword evidence="12 15" id="KW-0170">Cobalt</keyword>
<dbReference type="SUPFAM" id="SSF52242">
    <property type="entry name" value="Cobalamin (vitamin B12)-binding domain"/>
    <property type="match status" value="1"/>
</dbReference>
<dbReference type="PANTHER" id="PTHR43087">
    <property type="entry name" value="LYSINE/ARGININE/ORNITHINE TRANSPORT SYSTEM KINASE"/>
    <property type="match status" value="1"/>
</dbReference>
<evidence type="ECO:0000256" key="8">
    <source>
        <dbReference type="ARBA" id="ARBA00023134"/>
    </source>
</evidence>
<feature type="binding site" evidence="15">
    <location>
        <position position="823"/>
    </location>
    <ligand>
        <name>substrate</name>
    </ligand>
</feature>
<feature type="binding site" evidence="15">
    <location>
        <position position="264"/>
    </location>
    <ligand>
        <name>GTP</name>
        <dbReference type="ChEBI" id="CHEBI:37565"/>
    </ligand>
</feature>
<dbReference type="CDD" id="cd02071">
    <property type="entry name" value="MM_CoA_mut_B12_BD"/>
    <property type="match status" value="1"/>
</dbReference>
<keyword evidence="18" id="KW-1185">Reference proteome</keyword>
<comment type="subunit">
    <text evidence="2 15">Homodimer.</text>
</comment>
<comment type="caution">
    <text evidence="15">Lacks conserved residue(s) required for the propagation of feature annotation.</text>
</comment>
<feature type="binding site" evidence="15">
    <location>
        <position position="975"/>
    </location>
    <ligand>
        <name>GTP</name>
        <dbReference type="ChEBI" id="CHEBI:37565"/>
    </ligand>
</feature>
<feature type="binding site" evidence="15">
    <location>
        <position position="261"/>
    </location>
    <ligand>
        <name>Mg(2+)</name>
        <dbReference type="ChEBI" id="CHEBI:18420"/>
        <label>1</label>
        <note>catalytic</note>
    </ligand>
</feature>
<feature type="binding site" evidence="15">
    <location>
        <position position="248"/>
    </location>
    <ligand>
        <name>Mg(2+)</name>
        <dbReference type="ChEBI" id="CHEBI:18420"/>
        <label>2</label>
    </ligand>
</feature>
<evidence type="ECO:0000256" key="13">
    <source>
        <dbReference type="ARBA" id="ARBA00050252"/>
    </source>
</evidence>